<dbReference type="AlphaFoldDB" id="A0A7J9N6B8"/>
<dbReference type="OrthoDB" id="998368at2759"/>
<keyword evidence="2" id="KW-1185">Reference proteome</keyword>
<gene>
    <name evidence="1" type="ORF">Goshw_020767</name>
</gene>
<comment type="caution">
    <text evidence="1">The sequence shown here is derived from an EMBL/GenBank/DDBJ whole genome shotgun (WGS) entry which is preliminary data.</text>
</comment>
<accession>A0A7J9N6B8</accession>
<protein>
    <submittedName>
        <fullName evidence="1">Uncharacterized protein</fullName>
    </submittedName>
</protein>
<reference evidence="1 2" key="1">
    <citation type="journal article" date="2019" name="Genome Biol. Evol.">
        <title>Insights into the evolution of the New World diploid cottons (Gossypium, subgenus Houzingenia) based on genome sequencing.</title>
        <authorList>
            <person name="Grover C.E."/>
            <person name="Arick M.A. 2nd"/>
            <person name="Thrash A."/>
            <person name="Conover J.L."/>
            <person name="Sanders W.S."/>
            <person name="Peterson D.G."/>
            <person name="Frelichowski J.E."/>
            <person name="Scheffler J.A."/>
            <person name="Scheffler B.E."/>
            <person name="Wendel J.F."/>
        </authorList>
    </citation>
    <scope>NUCLEOTIDE SEQUENCE [LARGE SCALE GENOMIC DNA]</scope>
    <source>
        <strain evidence="1">1</strain>
        <tissue evidence="1">Leaf</tissue>
    </source>
</reference>
<name>A0A7J9N6B8_GOSSC</name>
<evidence type="ECO:0000313" key="2">
    <source>
        <dbReference type="Proteomes" id="UP000593576"/>
    </source>
</evidence>
<sequence length="160" mass="17563">MSLDSTMDKVNELFNSHRDKLSEKNDALEVMMMALKEETMATTRTLSTRIEELEGELGLYRAAMGKGVANVAFSNEDVPKPKEFVGTRIFRGRSSGKVARYIATGYSVGVYSRVQGTHALSFRCDRGRSIACFSEWIEAVGQTEGGTKKCPKAVGSYDGS</sequence>
<proteinExistence type="predicted"/>
<dbReference type="Proteomes" id="UP000593576">
    <property type="component" value="Unassembled WGS sequence"/>
</dbReference>
<organism evidence="1 2">
    <name type="scientific">Gossypium schwendimanii</name>
    <name type="common">Cotton</name>
    <dbReference type="NCBI Taxonomy" id="34291"/>
    <lineage>
        <taxon>Eukaryota</taxon>
        <taxon>Viridiplantae</taxon>
        <taxon>Streptophyta</taxon>
        <taxon>Embryophyta</taxon>
        <taxon>Tracheophyta</taxon>
        <taxon>Spermatophyta</taxon>
        <taxon>Magnoliopsida</taxon>
        <taxon>eudicotyledons</taxon>
        <taxon>Gunneridae</taxon>
        <taxon>Pentapetalae</taxon>
        <taxon>rosids</taxon>
        <taxon>malvids</taxon>
        <taxon>Malvales</taxon>
        <taxon>Malvaceae</taxon>
        <taxon>Malvoideae</taxon>
        <taxon>Gossypium</taxon>
    </lineage>
</organism>
<dbReference type="EMBL" id="JABFAF010273228">
    <property type="protein sequence ID" value="MBA0878861.1"/>
    <property type="molecule type" value="Genomic_DNA"/>
</dbReference>
<evidence type="ECO:0000313" key="1">
    <source>
        <dbReference type="EMBL" id="MBA0878861.1"/>
    </source>
</evidence>